<keyword evidence="2" id="KW-1185">Reference proteome</keyword>
<evidence type="ECO:0000313" key="2">
    <source>
        <dbReference type="Proteomes" id="UP000593564"/>
    </source>
</evidence>
<dbReference type="EMBL" id="JACBKZ010000014">
    <property type="protein sequence ID" value="KAF5932244.1"/>
    <property type="molecule type" value="Genomic_DNA"/>
</dbReference>
<proteinExistence type="predicted"/>
<reference evidence="2" key="1">
    <citation type="journal article" date="2020" name="Nat. Commun.">
        <title>Genome assembly of wild tea tree DASZ reveals pedigree and selection history of tea varieties.</title>
        <authorList>
            <person name="Zhang W."/>
            <person name="Zhang Y."/>
            <person name="Qiu H."/>
            <person name="Guo Y."/>
            <person name="Wan H."/>
            <person name="Zhang X."/>
            <person name="Scossa F."/>
            <person name="Alseekh S."/>
            <person name="Zhang Q."/>
            <person name="Wang P."/>
            <person name="Xu L."/>
            <person name="Schmidt M.H."/>
            <person name="Jia X."/>
            <person name="Li D."/>
            <person name="Zhu A."/>
            <person name="Guo F."/>
            <person name="Chen W."/>
            <person name="Ni D."/>
            <person name="Usadel B."/>
            <person name="Fernie A.R."/>
            <person name="Wen W."/>
        </authorList>
    </citation>
    <scope>NUCLEOTIDE SEQUENCE [LARGE SCALE GENOMIC DNA]</scope>
    <source>
        <strain evidence="2">cv. G240</strain>
    </source>
</reference>
<evidence type="ECO:0000313" key="1">
    <source>
        <dbReference type="EMBL" id="KAF5932244.1"/>
    </source>
</evidence>
<accession>A0A7J7FZ51</accession>
<dbReference type="AlphaFoldDB" id="A0A7J7FZ51"/>
<dbReference type="Proteomes" id="UP000593564">
    <property type="component" value="Unassembled WGS sequence"/>
</dbReference>
<name>A0A7J7FZ51_CAMSI</name>
<gene>
    <name evidence="1" type="ORF">HYC85_028415</name>
</gene>
<reference evidence="1 2" key="2">
    <citation type="submission" date="2020-07" db="EMBL/GenBank/DDBJ databases">
        <title>Genome assembly of wild tea tree DASZ reveals pedigree and selection history of tea varieties.</title>
        <authorList>
            <person name="Zhang W."/>
        </authorList>
    </citation>
    <scope>NUCLEOTIDE SEQUENCE [LARGE SCALE GENOMIC DNA]</scope>
    <source>
        <strain evidence="2">cv. G240</strain>
        <tissue evidence="1">Leaf</tissue>
    </source>
</reference>
<organism evidence="1 2">
    <name type="scientific">Camellia sinensis</name>
    <name type="common">Tea plant</name>
    <name type="synonym">Thea sinensis</name>
    <dbReference type="NCBI Taxonomy" id="4442"/>
    <lineage>
        <taxon>Eukaryota</taxon>
        <taxon>Viridiplantae</taxon>
        <taxon>Streptophyta</taxon>
        <taxon>Embryophyta</taxon>
        <taxon>Tracheophyta</taxon>
        <taxon>Spermatophyta</taxon>
        <taxon>Magnoliopsida</taxon>
        <taxon>eudicotyledons</taxon>
        <taxon>Gunneridae</taxon>
        <taxon>Pentapetalae</taxon>
        <taxon>asterids</taxon>
        <taxon>Ericales</taxon>
        <taxon>Theaceae</taxon>
        <taxon>Camellia</taxon>
    </lineage>
</organism>
<sequence>MHCWALNLLGRYLGPTPDHKSPSQLPLNSVRESVTGITHFDRDNISPVVKSPSLHRANLLSFPGHVPRLTAFSSKVARLALRLFIPSLQS</sequence>
<comment type="caution">
    <text evidence="1">The sequence shown here is derived from an EMBL/GenBank/DDBJ whole genome shotgun (WGS) entry which is preliminary data.</text>
</comment>
<protein>
    <submittedName>
        <fullName evidence="1">Uncharacterized protein</fullName>
    </submittedName>
</protein>